<dbReference type="CDD" id="cd00082">
    <property type="entry name" value="HisKA"/>
    <property type="match status" value="1"/>
</dbReference>
<evidence type="ECO:0000256" key="6">
    <source>
        <dbReference type="ARBA" id="ARBA00022692"/>
    </source>
</evidence>
<evidence type="ECO:0000256" key="2">
    <source>
        <dbReference type="ARBA" id="ARBA00004236"/>
    </source>
</evidence>
<dbReference type="EMBL" id="JAANNP010000001">
    <property type="protein sequence ID" value="NHC12582.1"/>
    <property type="molecule type" value="Genomic_DNA"/>
</dbReference>
<dbReference type="Gene3D" id="6.10.340.10">
    <property type="match status" value="1"/>
</dbReference>
<evidence type="ECO:0000256" key="5">
    <source>
        <dbReference type="ARBA" id="ARBA00022679"/>
    </source>
</evidence>
<dbReference type="GO" id="GO:0016301">
    <property type="term" value="F:kinase activity"/>
    <property type="evidence" value="ECO:0007669"/>
    <property type="project" value="UniProtKB-KW"/>
</dbReference>
<dbReference type="PANTHER" id="PTHR45436">
    <property type="entry name" value="SENSOR HISTIDINE KINASE YKOH"/>
    <property type="match status" value="1"/>
</dbReference>
<keyword evidence="15" id="KW-1185">Reference proteome</keyword>
<evidence type="ECO:0000256" key="10">
    <source>
        <dbReference type="ARBA" id="ARBA00023136"/>
    </source>
</evidence>
<keyword evidence="8 11" id="KW-1133">Transmembrane helix</keyword>
<evidence type="ECO:0000256" key="7">
    <source>
        <dbReference type="ARBA" id="ARBA00022777"/>
    </source>
</evidence>
<evidence type="ECO:0000259" key="13">
    <source>
        <dbReference type="PROSITE" id="PS50885"/>
    </source>
</evidence>
<keyword evidence="4" id="KW-0597">Phosphoprotein</keyword>
<keyword evidence="9" id="KW-0902">Two-component regulatory system</keyword>
<dbReference type="CDD" id="cd06225">
    <property type="entry name" value="HAMP"/>
    <property type="match status" value="1"/>
</dbReference>
<dbReference type="InterPro" id="IPR004358">
    <property type="entry name" value="Sig_transdc_His_kin-like_C"/>
</dbReference>
<keyword evidence="5" id="KW-0808">Transferase</keyword>
<feature type="domain" description="Histidine kinase" evidence="12">
    <location>
        <begin position="248"/>
        <end position="457"/>
    </location>
</feature>
<dbReference type="Pfam" id="PF02518">
    <property type="entry name" value="HATPase_c"/>
    <property type="match status" value="1"/>
</dbReference>
<name>A0ABX0GP23_9ACTN</name>
<dbReference type="SUPFAM" id="SSF55874">
    <property type="entry name" value="ATPase domain of HSP90 chaperone/DNA topoisomerase II/histidine kinase"/>
    <property type="match status" value="1"/>
</dbReference>
<dbReference type="InterPro" id="IPR003660">
    <property type="entry name" value="HAMP_dom"/>
</dbReference>
<comment type="subcellular location">
    <subcellularLocation>
        <location evidence="2">Cell membrane</location>
    </subcellularLocation>
</comment>
<evidence type="ECO:0000313" key="15">
    <source>
        <dbReference type="Proteomes" id="UP000800981"/>
    </source>
</evidence>
<dbReference type="Proteomes" id="UP000800981">
    <property type="component" value="Unassembled WGS sequence"/>
</dbReference>
<dbReference type="Gene3D" id="1.10.287.130">
    <property type="match status" value="1"/>
</dbReference>
<dbReference type="SMART" id="SM00387">
    <property type="entry name" value="HATPase_c"/>
    <property type="match status" value="1"/>
</dbReference>
<dbReference type="EC" id="2.7.13.3" evidence="3"/>
<comment type="caution">
    <text evidence="14">The sequence shown here is derived from an EMBL/GenBank/DDBJ whole genome shotgun (WGS) entry which is preliminary data.</text>
</comment>
<dbReference type="SUPFAM" id="SSF158472">
    <property type="entry name" value="HAMP domain-like"/>
    <property type="match status" value="1"/>
</dbReference>
<evidence type="ECO:0000256" key="11">
    <source>
        <dbReference type="SAM" id="Phobius"/>
    </source>
</evidence>
<evidence type="ECO:0000256" key="9">
    <source>
        <dbReference type="ARBA" id="ARBA00023012"/>
    </source>
</evidence>
<dbReference type="PROSITE" id="PS50885">
    <property type="entry name" value="HAMP"/>
    <property type="match status" value="1"/>
</dbReference>
<keyword evidence="6 11" id="KW-0812">Transmembrane</keyword>
<dbReference type="InterPro" id="IPR003661">
    <property type="entry name" value="HisK_dim/P_dom"/>
</dbReference>
<dbReference type="RefSeq" id="WP_166277083.1">
    <property type="nucleotide sequence ID" value="NZ_JAANNP010000001.1"/>
</dbReference>
<dbReference type="PROSITE" id="PS50109">
    <property type="entry name" value="HIS_KIN"/>
    <property type="match status" value="1"/>
</dbReference>
<evidence type="ECO:0000256" key="3">
    <source>
        <dbReference type="ARBA" id="ARBA00012438"/>
    </source>
</evidence>
<proteinExistence type="predicted"/>
<dbReference type="InterPro" id="IPR005467">
    <property type="entry name" value="His_kinase_dom"/>
</dbReference>
<dbReference type="InterPro" id="IPR036890">
    <property type="entry name" value="HATPase_C_sf"/>
</dbReference>
<dbReference type="InterPro" id="IPR003594">
    <property type="entry name" value="HATPase_dom"/>
</dbReference>
<dbReference type="Gene3D" id="3.30.565.10">
    <property type="entry name" value="Histidine kinase-like ATPase, C-terminal domain"/>
    <property type="match status" value="1"/>
</dbReference>
<reference evidence="14 15" key="1">
    <citation type="submission" date="2020-03" db="EMBL/GenBank/DDBJ databases">
        <title>Two novel Motilibacter sp.</title>
        <authorList>
            <person name="Liu S."/>
        </authorList>
    </citation>
    <scope>NUCLEOTIDE SEQUENCE [LARGE SCALE GENOMIC DNA]</scope>
    <source>
        <strain evidence="14 15">E257</strain>
    </source>
</reference>
<organism evidence="14 15">
    <name type="scientific">Motilibacter deserti</name>
    <dbReference type="NCBI Taxonomy" id="2714956"/>
    <lineage>
        <taxon>Bacteria</taxon>
        <taxon>Bacillati</taxon>
        <taxon>Actinomycetota</taxon>
        <taxon>Actinomycetes</taxon>
        <taxon>Motilibacterales</taxon>
        <taxon>Motilibacteraceae</taxon>
        <taxon>Motilibacter</taxon>
    </lineage>
</organism>
<evidence type="ECO:0000259" key="12">
    <source>
        <dbReference type="PROSITE" id="PS50109"/>
    </source>
</evidence>
<evidence type="ECO:0000256" key="1">
    <source>
        <dbReference type="ARBA" id="ARBA00000085"/>
    </source>
</evidence>
<evidence type="ECO:0000256" key="8">
    <source>
        <dbReference type="ARBA" id="ARBA00022989"/>
    </source>
</evidence>
<feature type="domain" description="HAMP" evidence="13">
    <location>
        <begin position="188"/>
        <end position="240"/>
    </location>
</feature>
<comment type="catalytic activity">
    <reaction evidence="1">
        <text>ATP + protein L-histidine = ADP + protein N-phospho-L-histidine.</text>
        <dbReference type="EC" id="2.7.13.3"/>
    </reaction>
</comment>
<dbReference type="Pfam" id="PF00672">
    <property type="entry name" value="HAMP"/>
    <property type="match status" value="1"/>
</dbReference>
<accession>A0ABX0GP23</accession>
<dbReference type="InterPro" id="IPR050428">
    <property type="entry name" value="TCS_sensor_his_kinase"/>
</dbReference>
<dbReference type="SUPFAM" id="SSF47384">
    <property type="entry name" value="Homodimeric domain of signal transducing histidine kinase"/>
    <property type="match status" value="1"/>
</dbReference>
<keyword evidence="7 14" id="KW-0418">Kinase</keyword>
<dbReference type="PRINTS" id="PR00344">
    <property type="entry name" value="BCTRLSENSOR"/>
</dbReference>
<protein>
    <recommendedName>
        <fullName evidence="3">histidine kinase</fullName>
        <ecNumber evidence="3">2.7.13.3</ecNumber>
    </recommendedName>
</protein>
<dbReference type="Pfam" id="PF00512">
    <property type="entry name" value="HisKA"/>
    <property type="match status" value="1"/>
</dbReference>
<dbReference type="PANTHER" id="PTHR45436:SF5">
    <property type="entry name" value="SENSOR HISTIDINE KINASE TRCS"/>
    <property type="match status" value="1"/>
</dbReference>
<dbReference type="SMART" id="SM00388">
    <property type="entry name" value="HisKA"/>
    <property type="match status" value="1"/>
</dbReference>
<dbReference type="CDD" id="cd00075">
    <property type="entry name" value="HATPase"/>
    <property type="match status" value="1"/>
</dbReference>
<evidence type="ECO:0000313" key="14">
    <source>
        <dbReference type="EMBL" id="NHC12582.1"/>
    </source>
</evidence>
<evidence type="ECO:0000256" key="4">
    <source>
        <dbReference type="ARBA" id="ARBA00022553"/>
    </source>
</evidence>
<dbReference type="InterPro" id="IPR036097">
    <property type="entry name" value="HisK_dim/P_sf"/>
</dbReference>
<keyword evidence="10 11" id="KW-0472">Membrane</keyword>
<gene>
    <name evidence="14" type="ORF">G9H71_02140</name>
</gene>
<sequence>MRRLWRSFLPGSLRHRVVLAFTLGGLAICAAFAALSYSVTRSYLLEQRERTVLRQAYLDASLLRGQLSASGTSPADALAALAPQRTGAVLVSRGGEWFSSSLEVGSDVVPTSLQRAAGEGAPALMRADVLGTPSVVVAIPVPSVDAVVYEVSPLAELRTTLRALAVVLGAGAAVATLLAAVLGLRASRGVLRPLDPMAGTAAAIASGELSRRLPRTDDPDLATIVGSFNSMVDALQQRIERDTRFAADVSHELRSPLTTLVGSVDVLVSYRDQLPARSVRALDLVTAELDRLRMLLEDLIELSRADPEAVRKAARPLDLRELVEAALVADGDSPALLRAASGPFVVEGDPRALRGVVTNLLHNADRHGGGVVGVSLERADGSVLLAVEDAGPGVPVAERERVFERFATLGGARGSASSTGLGLALVRETVEAHGGAVWCSARPQGGARFVVSLPADAGAGTTVDGVTA</sequence>
<feature type="transmembrane region" description="Helical" evidence="11">
    <location>
        <begin position="163"/>
        <end position="184"/>
    </location>
</feature>
<dbReference type="SMART" id="SM00304">
    <property type="entry name" value="HAMP"/>
    <property type="match status" value="1"/>
</dbReference>